<name>A0ABV0VFX4_9TELE</name>
<proteinExistence type="predicted"/>
<dbReference type="Proteomes" id="UP001482620">
    <property type="component" value="Unassembled WGS sequence"/>
</dbReference>
<organism evidence="1 2">
    <name type="scientific">Ilyodon furcidens</name>
    <name type="common">goldbreast splitfin</name>
    <dbReference type="NCBI Taxonomy" id="33524"/>
    <lineage>
        <taxon>Eukaryota</taxon>
        <taxon>Metazoa</taxon>
        <taxon>Chordata</taxon>
        <taxon>Craniata</taxon>
        <taxon>Vertebrata</taxon>
        <taxon>Euteleostomi</taxon>
        <taxon>Actinopterygii</taxon>
        <taxon>Neopterygii</taxon>
        <taxon>Teleostei</taxon>
        <taxon>Neoteleostei</taxon>
        <taxon>Acanthomorphata</taxon>
        <taxon>Ovalentaria</taxon>
        <taxon>Atherinomorphae</taxon>
        <taxon>Cyprinodontiformes</taxon>
        <taxon>Goodeidae</taxon>
        <taxon>Ilyodon</taxon>
    </lineage>
</organism>
<reference evidence="1 2" key="1">
    <citation type="submission" date="2021-06" db="EMBL/GenBank/DDBJ databases">
        <authorList>
            <person name="Palmer J.M."/>
        </authorList>
    </citation>
    <scope>NUCLEOTIDE SEQUENCE [LARGE SCALE GENOMIC DNA]</scope>
    <source>
        <strain evidence="2">if_2019</strain>
        <tissue evidence="1">Muscle</tissue>
    </source>
</reference>
<comment type="caution">
    <text evidence="1">The sequence shown here is derived from an EMBL/GenBank/DDBJ whole genome shotgun (WGS) entry which is preliminary data.</text>
</comment>
<keyword evidence="2" id="KW-1185">Reference proteome</keyword>
<sequence length="133" mass="15523">MDVNCSCSVLWPLNPNQTCRQRLKIGSAPLAVKYCSNRTNRSSVLEIIRFAVKWIFSSNNHDKKHQTTQQDVCKMPHYELHLPCFSLFTEVSTVCRNQNQTRVLHRVLFQHQSLLVSFEYINSNKLCNEHLLC</sequence>
<evidence type="ECO:0000313" key="2">
    <source>
        <dbReference type="Proteomes" id="UP001482620"/>
    </source>
</evidence>
<dbReference type="EMBL" id="JAHRIQ010104977">
    <property type="protein sequence ID" value="MEQ2255067.1"/>
    <property type="molecule type" value="Genomic_DNA"/>
</dbReference>
<evidence type="ECO:0000313" key="1">
    <source>
        <dbReference type="EMBL" id="MEQ2255067.1"/>
    </source>
</evidence>
<gene>
    <name evidence="1" type="ORF">ILYODFUR_009956</name>
</gene>
<accession>A0ABV0VFX4</accession>
<protein>
    <submittedName>
        <fullName evidence="1">Uncharacterized protein</fullName>
    </submittedName>
</protein>